<dbReference type="InterPro" id="IPR043555">
    <property type="entry name" value="SRPX-like"/>
</dbReference>
<evidence type="ECO:0000313" key="7">
    <source>
        <dbReference type="Proteomes" id="UP000321497"/>
    </source>
</evidence>
<dbReference type="Proteomes" id="UP000321497">
    <property type="component" value="Unassembled WGS sequence"/>
</dbReference>
<sequence length="1001" mass="104622">MKKITKRVIIICAIFGFTFSAIAQNTSAQFPNNVNGSLEIQAQIQEALSRQTITNSQSSNRAPLAATYVGSFKTSDGPSWGGNPAAISAVEAAALIFGGSPSDYAISTNPNTTDPLTITHTAWATIYAVADCQEVAEDYFLDLGAPGYSDPAVAGSGVSAYVNDNCTFGNTNYVWLVDPAPSITCPGDITVSNDPGICGAIVNYTVTATSGSSTIPPLNGFSDFTKLGTYNGHTYYMSNNPMNATAAFADALSKGGYVATINDAAENTYINDVVFASNPAYNVYIGLNDVSIEGSYEWQNGAPATYTNWAPGEPNDSGGEDYVIMYSGGLWNDVQEVHNDRYILEIDATFEQTAGLPSGSTFPVGTTTNTFEVTDSNGTSSCSFDVTVNDTEAPVFADIYGYGTLANPFTSLLPEIVGSVASGTYYFSFNGNTFQGVLDNDTDGGGWLMILNYVHQAGDNSDLQVRNTDLPLLGASILGSSEAASSTWGHFGNALAADLDFEEVRFFAQTSRDINNIIDFTTDFSSVLDYVKTGNGSFSGINNPTNYTLGANHNASIPQNAPDFFSNEGDFALTNFPFWRGGQAHWGIRGLGNRWEVDDFTNNSFSTIHRVWVRGDLSPSSNIENTTITAQLDASGSVTIAAADFGLMPIDNCSAVTQTLSMDTFDCSNIGSNTIQLTATDAVGNETTIDVFVNVEDTLAPVVVCQNITVQLDANGDATITPANVDGGSIDNCGIASLQFADSITAFAEVGENQTLNITLPAGRVITSVDFASYGTPNGSNGNYTIGSCHEPTSIAILESYALGNNSFSIPATNAVFGDPCGGTQKRLYVTVSSTLDSASLSFNCSNVGDNDVTLLVTDVNGNTATCTATVTVEDNIAPVANCAAPFTIQLDANGDASITVANIENGSTDACGIASTSIDVTSFNCSNVGPNTVTLTVTDVNGNGSTCTTVVTVEDNVAPVANCAAPFTIQLDANGEASITVADIENGSTDACGIASTSID</sequence>
<dbReference type="PANTHER" id="PTHR46343:SF2">
    <property type="entry name" value="SUSHI_VON WILLEBRAND FACTOR TYPE A_EGF_PENTRAXIN DOMAIN-CONTAINING 1"/>
    <property type="match status" value="1"/>
</dbReference>
<dbReference type="InterPro" id="IPR001304">
    <property type="entry name" value="C-type_lectin-like"/>
</dbReference>
<keyword evidence="1" id="KW-0677">Repeat</keyword>
<evidence type="ECO:0000259" key="4">
    <source>
        <dbReference type="PROSITE" id="PS50228"/>
    </source>
</evidence>
<evidence type="ECO:0000259" key="5">
    <source>
        <dbReference type="PROSITE" id="PS50825"/>
    </source>
</evidence>
<gene>
    <name evidence="6" type="ORF">ESU54_15825</name>
</gene>
<dbReference type="CDD" id="cd22842">
    <property type="entry name" value="Gal_Rha_Lectin_BGal"/>
    <property type="match status" value="1"/>
</dbReference>
<feature type="non-terminal residue" evidence="6">
    <location>
        <position position="1001"/>
    </location>
</feature>
<dbReference type="Gene3D" id="3.10.100.10">
    <property type="entry name" value="Mannose-Binding Protein A, subunit A"/>
    <property type="match status" value="1"/>
</dbReference>
<organism evidence="6 7">
    <name type="scientific">Aequorivita antarctica</name>
    <dbReference type="NCBI Taxonomy" id="153266"/>
    <lineage>
        <taxon>Bacteria</taxon>
        <taxon>Pseudomonadati</taxon>
        <taxon>Bacteroidota</taxon>
        <taxon>Flavobacteriia</taxon>
        <taxon>Flavobacteriales</taxon>
        <taxon>Flavobacteriaceae</taxon>
        <taxon>Aequorivita</taxon>
    </lineage>
</organism>
<dbReference type="SUPFAM" id="SSF56436">
    <property type="entry name" value="C-type lectin-like"/>
    <property type="match status" value="1"/>
</dbReference>
<feature type="chain" id="PRO_5022741221" evidence="2">
    <location>
        <begin position="24"/>
        <end position="1001"/>
    </location>
</feature>
<dbReference type="Gene3D" id="2.60.120.740">
    <property type="match status" value="1"/>
</dbReference>
<feature type="domain" description="HYR" evidence="5">
    <location>
        <begin position="874"/>
        <end position="956"/>
    </location>
</feature>
<dbReference type="Pfam" id="PF02140">
    <property type="entry name" value="SUEL_Lectin"/>
    <property type="match status" value="1"/>
</dbReference>
<evidence type="ECO:0000256" key="2">
    <source>
        <dbReference type="SAM" id="SignalP"/>
    </source>
</evidence>
<evidence type="ECO:0000259" key="3">
    <source>
        <dbReference type="PROSITE" id="PS50041"/>
    </source>
</evidence>
<dbReference type="SMART" id="SM00034">
    <property type="entry name" value="CLECT"/>
    <property type="match status" value="1"/>
</dbReference>
<protein>
    <submittedName>
        <fullName evidence="6">HYR domain-containing protein</fullName>
    </submittedName>
</protein>
<dbReference type="EMBL" id="VORT01000015">
    <property type="protein sequence ID" value="TXD71600.1"/>
    <property type="molecule type" value="Genomic_DNA"/>
</dbReference>
<feature type="domain" description="SUEL-type lectin" evidence="4">
    <location>
        <begin position="750"/>
        <end position="835"/>
    </location>
</feature>
<dbReference type="GO" id="GO:0030246">
    <property type="term" value="F:carbohydrate binding"/>
    <property type="evidence" value="ECO:0007669"/>
    <property type="project" value="InterPro"/>
</dbReference>
<accession>A0A5C6YWP4</accession>
<dbReference type="InterPro" id="IPR016187">
    <property type="entry name" value="CTDL_fold"/>
</dbReference>
<dbReference type="InterPro" id="IPR016186">
    <property type="entry name" value="C-type_lectin-like/link_sf"/>
</dbReference>
<feature type="domain" description="C-type lectin" evidence="3">
    <location>
        <begin position="230"/>
        <end position="345"/>
    </location>
</feature>
<evidence type="ECO:0000256" key="1">
    <source>
        <dbReference type="ARBA" id="ARBA00022737"/>
    </source>
</evidence>
<dbReference type="PANTHER" id="PTHR46343">
    <property type="entry name" value="HYR DOMAIN-CONTAINING PROTEIN"/>
    <property type="match status" value="1"/>
</dbReference>
<comment type="caution">
    <text evidence="6">The sequence shown here is derived from an EMBL/GenBank/DDBJ whole genome shotgun (WGS) entry which is preliminary data.</text>
</comment>
<dbReference type="PROSITE" id="PS50041">
    <property type="entry name" value="C_TYPE_LECTIN_2"/>
    <property type="match status" value="1"/>
</dbReference>
<proteinExistence type="predicted"/>
<dbReference type="PROSITE" id="PS50825">
    <property type="entry name" value="HYR"/>
    <property type="match status" value="1"/>
</dbReference>
<dbReference type="Pfam" id="PF00059">
    <property type="entry name" value="Lectin_C"/>
    <property type="match status" value="1"/>
</dbReference>
<keyword evidence="2" id="KW-0732">Signal</keyword>
<name>A0A5C6YWP4_9FLAO</name>
<reference evidence="6 7" key="1">
    <citation type="submission" date="2019-08" db="EMBL/GenBank/DDBJ databases">
        <title>Genome of Aequorivita antarctica SW49 (type strain).</title>
        <authorList>
            <person name="Bowman J.P."/>
        </authorList>
    </citation>
    <scope>NUCLEOTIDE SEQUENCE [LARGE SCALE GENOMIC DNA]</scope>
    <source>
        <strain evidence="6 7">SW49</strain>
    </source>
</reference>
<feature type="signal peptide" evidence="2">
    <location>
        <begin position="1"/>
        <end position="23"/>
    </location>
</feature>
<keyword evidence="7" id="KW-1185">Reference proteome</keyword>
<dbReference type="AlphaFoldDB" id="A0A5C6YWP4"/>
<dbReference type="PROSITE" id="PS50228">
    <property type="entry name" value="SUEL_LECTIN"/>
    <property type="match status" value="1"/>
</dbReference>
<evidence type="ECO:0000313" key="6">
    <source>
        <dbReference type="EMBL" id="TXD71600.1"/>
    </source>
</evidence>
<dbReference type="InterPro" id="IPR043159">
    <property type="entry name" value="Lectin_gal-bd_sf"/>
</dbReference>
<dbReference type="InterPro" id="IPR000922">
    <property type="entry name" value="Lectin_gal-bd_dom"/>
</dbReference>
<dbReference type="InterPro" id="IPR003410">
    <property type="entry name" value="HYR_dom"/>
</dbReference>
<dbReference type="RefSeq" id="WP_146848147.1">
    <property type="nucleotide sequence ID" value="NZ_VORT01000015.1"/>
</dbReference>